<dbReference type="PANTHER" id="PTHR33371:SF4">
    <property type="entry name" value="INTERMEMBRANE PHOSPHOLIPID TRANSPORT SYSTEM BINDING PROTEIN MLAD"/>
    <property type="match status" value="1"/>
</dbReference>
<dbReference type="Proteomes" id="UP001161325">
    <property type="component" value="Unassembled WGS sequence"/>
</dbReference>
<keyword evidence="1" id="KW-1133">Transmembrane helix</keyword>
<protein>
    <submittedName>
        <fullName evidence="3">Mammalian cell entry protein</fullName>
    </submittedName>
</protein>
<dbReference type="RefSeq" id="WP_284348856.1">
    <property type="nucleotide sequence ID" value="NZ_BRXS01000001.1"/>
</dbReference>
<feature type="domain" description="Mce/MlaD" evidence="2">
    <location>
        <begin position="35"/>
        <end position="108"/>
    </location>
</feature>
<dbReference type="InterPro" id="IPR003399">
    <property type="entry name" value="Mce/MlaD"/>
</dbReference>
<keyword evidence="4" id="KW-1185">Reference proteome</keyword>
<evidence type="ECO:0000313" key="3">
    <source>
        <dbReference type="EMBL" id="GLC24407.1"/>
    </source>
</evidence>
<dbReference type="InterPro" id="IPR052336">
    <property type="entry name" value="MlaD_Phospholipid_Transporter"/>
</dbReference>
<proteinExistence type="predicted"/>
<reference evidence="3" key="1">
    <citation type="submission" date="2022-08" db="EMBL/GenBank/DDBJ databases">
        <title>Draft genome sequencing of Roseisolibacter agri AW1220.</title>
        <authorList>
            <person name="Tobiishi Y."/>
            <person name="Tonouchi A."/>
        </authorList>
    </citation>
    <scope>NUCLEOTIDE SEQUENCE</scope>
    <source>
        <strain evidence="3">AW1220</strain>
    </source>
</reference>
<dbReference type="EMBL" id="BRXS01000001">
    <property type="protein sequence ID" value="GLC24407.1"/>
    <property type="molecule type" value="Genomic_DNA"/>
</dbReference>
<feature type="transmembrane region" description="Helical" evidence="1">
    <location>
        <begin position="7"/>
        <end position="28"/>
    </location>
</feature>
<evidence type="ECO:0000259" key="2">
    <source>
        <dbReference type="Pfam" id="PF02470"/>
    </source>
</evidence>
<organism evidence="3 4">
    <name type="scientific">Roseisolibacter agri</name>
    <dbReference type="NCBI Taxonomy" id="2014610"/>
    <lineage>
        <taxon>Bacteria</taxon>
        <taxon>Pseudomonadati</taxon>
        <taxon>Gemmatimonadota</taxon>
        <taxon>Gemmatimonadia</taxon>
        <taxon>Gemmatimonadales</taxon>
        <taxon>Gemmatimonadaceae</taxon>
        <taxon>Roseisolibacter</taxon>
    </lineage>
</organism>
<comment type="caution">
    <text evidence="3">The sequence shown here is derived from an EMBL/GenBank/DDBJ whole genome shotgun (WGS) entry which is preliminary data.</text>
</comment>
<evidence type="ECO:0000313" key="4">
    <source>
        <dbReference type="Proteomes" id="UP001161325"/>
    </source>
</evidence>
<name>A0AA37Q627_9BACT</name>
<dbReference type="Pfam" id="PF02470">
    <property type="entry name" value="MlaD"/>
    <property type="match status" value="1"/>
</dbReference>
<dbReference type="AlphaFoldDB" id="A0AA37Q627"/>
<dbReference type="PANTHER" id="PTHR33371">
    <property type="entry name" value="INTERMEMBRANE PHOSPHOLIPID TRANSPORT SYSTEM BINDING PROTEIN MLAD-RELATED"/>
    <property type="match status" value="1"/>
</dbReference>
<keyword evidence="1" id="KW-0472">Membrane</keyword>
<keyword evidence="1" id="KW-0812">Transmembrane</keyword>
<accession>A0AA37Q627</accession>
<sequence length="292" mass="30993">MKRRNEILVGGLLLVSLAIGILGTIWLVRGGFRSGYPLYSIFRWGTNLKVGQAVRLAGVQVGYVEDVQLRDDGTLVLKMAIEEGRKIPRNARSVVQAVGIFGDAEVALLGTPDPRSYVAGDTVPAGAAAPGIPELTAKGDSVATIAVNLSKQLQAQLVDSGGLGDMRQTIARTNALVAQLAVIAAEQSRQLSATQRTVRRSLSAVDSATVDSTLRSVRATAANAAALSDSLRLTVAQLNGTIGDLRGGSGTAGKLLTDTLLYSDVRRLVTRLDSLTLEFKKNPRRFINLEIF</sequence>
<gene>
    <name evidence="3" type="ORF">rosag_09200</name>
</gene>
<evidence type="ECO:0000256" key="1">
    <source>
        <dbReference type="SAM" id="Phobius"/>
    </source>
</evidence>